<sequence length="58" mass="6113">MGNRGMEELIPLVNRMQDAFASIGQNANLDLPQIAVVGGQSAGKSSVLENFVGGPRRT</sequence>
<keyword evidence="2" id="KW-1185">Reference proteome</keyword>
<dbReference type="GO" id="GO:0098793">
    <property type="term" value="C:presynapse"/>
    <property type="evidence" value="ECO:0007669"/>
    <property type="project" value="GOC"/>
</dbReference>
<dbReference type="GeneTree" id="ENSGT00940000155214"/>
<dbReference type="STRING" id="48699.ENSPLAP00000006415"/>
<organism evidence="1 2">
    <name type="scientific">Poecilia latipinna</name>
    <name type="common">sailfin molly</name>
    <dbReference type="NCBI Taxonomy" id="48699"/>
    <lineage>
        <taxon>Eukaryota</taxon>
        <taxon>Metazoa</taxon>
        <taxon>Chordata</taxon>
        <taxon>Craniata</taxon>
        <taxon>Vertebrata</taxon>
        <taxon>Euteleostomi</taxon>
        <taxon>Actinopterygii</taxon>
        <taxon>Neopterygii</taxon>
        <taxon>Teleostei</taxon>
        <taxon>Neoteleostei</taxon>
        <taxon>Acanthomorphata</taxon>
        <taxon>Ovalentaria</taxon>
        <taxon>Atherinomorphae</taxon>
        <taxon>Cyprinodontiformes</taxon>
        <taxon>Poeciliidae</taxon>
        <taxon>Poeciliinae</taxon>
        <taxon>Poecilia</taxon>
    </lineage>
</organism>
<evidence type="ECO:0000313" key="1">
    <source>
        <dbReference type="Ensembl" id="ENSPLAP00000006415.1"/>
    </source>
</evidence>
<dbReference type="GO" id="GO:0005874">
    <property type="term" value="C:microtubule"/>
    <property type="evidence" value="ECO:0007669"/>
    <property type="project" value="TreeGrafter"/>
</dbReference>
<dbReference type="Gene3D" id="3.40.50.300">
    <property type="entry name" value="P-loop containing nucleotide triphosphate hydrolases"/>
    <property type="match status" value="1"/>
</dbReference>
<reference evidence="1" key="1">
    <citation type="submission" date="2025-08" db="UniProtKB">
        <authorList>
            <consortium name="Ensembl"/>
        </authorList>
    </citation>
    <scope>IDENTIFICATION</scope>
</reference>
<dbReference type="Ensembl" id="ENSPLAT00000006300.1">
    <property type="protein sequence ID" value="ENSPLAP00000006415.1"/>
    <property type="gene ID" value="ENSPLAG00000000584.1"/>
</dbReference>
<dbReference type="SUPFAM" id="SSF52540">
    <property type="entry name" value="P-loop containing nucleoside triphosphate hydrolases"/>
    <property type="match status" value="1"/>
</dbReference>
<name>A0A3B3TYY2_9TELE</name>
<dbReference type="PANTHER" id="PTHR11566">
    <property type="entry name" value="DYNAMIN"/>
    <property type="match status" value="1"/>
</dbReference>
<dbReference type="Proteomes" id="UP000261500">
    <property type="component" value="Unplaced"/>
</dbReference>
<dbReference type="PANTHER" id="PTHR11566:SF32">
    <property type="entry name" value="DYNAMIN-1"/>
    <property type="match status" value="1"/>
</dbReference>
<dbReference type="GO" id="GO:0008017">
    <property type="term" value="F:microtubule binding"/>
    <property type="evidence" value="ECO:0007669"/>
    <property type="project" value="TreeGrafter"/>
</dbReference>
<dbReference type="GO" id="GO:0016185">
    <property type="term" value="P:synaptic vesicle budding from presynaptic endocytic zone membrane"/>
    <property type="evidence" value="ECO:0007669"/>
    <property type="project" value="TreeGrafter"/>
</dbReference>
<dbReference type="InterPro" id="IPR022812">
    <property type="entry name" value="Dynamin"/>
</dbReference>
<dbReference type="GO" id="GO:0005886">
    <property type="term" value="C:plasma membrane"/>
    <property type="evidence" value="ECO:0007669"/>
    <property type="project" value="TreeGrafter"/>
</dbReference>
<dbReference type="InterPro" id="IPR027417">
    <property type="entry name" value="P-loop_NTPase"/>
</dbReference>
<reference evidence="1" key="2">
    <citation type="submission" date="2025-09" db="UniProtKB">
        <authorList>
            <consortium name="Ensembl"/>
        </authorList>
    </citation>
    <scope>IDENTIFICATION</scope>
</reference>
<evidence type="ECO:0000313" key="2">
    <source>
        <dbReference type="Proteomes" id="UP000261500"/>
    </source>
</evidence>
<dbReference type="GO" id="GO:0003924">
    <property type="term" value="F:GTPase activity"/>
    <property type="evidence" value="ECO:0007669"/>
    <property type="project" value="TreeGrafter"/>
</dbReference>
<dbReference type="GO" id="GO:0005737">
    <property type="term" value="C:cytoplasm"/>
    <property type="evidence" value="ECO:0007669"/>
    <property type="project" value="TreeGrafter"/>
</dbReference>
<dbReference type="GO" id="GO:0031623">
    <property type="term" value="P:receptor internalization"/>
    <property type="evidence" value="ECO:0007669"/>
    <property type="project" value="TreeGrafter"/>
</dbReference>
<dbReference type="AlphaFoldDB" id="A0A3B3TYY2"/>
<evidence type="ECO:0008006" key="3">
    <source>
        <dbReference type="Google" id="ProtNLM"/>
    </source>
</evidence>
<protein>
    <recommendedName>
        <fullName evidence="3">Dynamin-type G domain-containing protein</fullName>
    </recommendedName>
</protein>
<accession>A0A3B3TYY2</accession>
<proteinExistence type="predicted"/>